<dbReference type="Gene3D" id="1.20.1740.10">
    <property type="entry name" value="Amino acid/polyamine transporter I"/>
    <property type="match status" value="1"/>
</dbReference>
<feature type="transmembrane region" description="Helical" evidence="8">
    <location>
        <begin position="347"/>
        <end position="374"/>
    </location>
</feature>
<keyword evidence="6 8" id="KW-1133">Transmembrane helix</keyword>
<dbReference type="AlphaFoldDB" id="A0A0M2P1X9"/>
<feature type="transmembrane region" description="Helical" evidence="8">
    <location>
        <begin position="179"/>
        <end position="200"/>
    </location>
</feature>
<name>A0A0M2P1X9_STACC</name>
<dbReference type="Proteomes" id="UP000034455">
    <property type="component" value="Unassembled WGS sequence"/>
</dbReference>
<evidence type="ECO:0000256" key="6">
    <source>
        <dbReference type="ARBA" id="ARBA00022989"/>
    </source>
</evidence>
<comment type="subcellular location">
    <subcellularLocation>
        <location evidence="1 8">Cell membrane</location>
        <topology evidence="1 8">Multi-pass membrane protein</topology>
    </subcellularLocation>
</comment>
<evidence type="ECO:0000256" key="2">
    <source>
        <dbReference type="ARBA" id="ARBA00009261"/>
    </source>
</evidence>
<reference evidence="9 10" key="1">
    <citation type="submission" date="2015-03" db="EMBL/GenBank/DDBJ databases">
        <title>Genome Assembly of Staphylococcus cohnii subsp. cohnii strain G22B2.</title>
        <authorList>
            <person name="Nair G."/>
            <person name="Kaur G."/>
            <person name="Khatri I."/>
            <person name="Singh N.K."/>
            <person name="Sathyabama S."/>
            <person name="Maurya S.K."/>
            <person name="Subramanian S."/>
            <person name="Agrewala J.N."/>
            <person name="Mayilraj S."/>
        </authorList>
    </citation>
    <scope>NUCLEOTIDE SEQUENCE [LARGE SCALE GENOMIC DNA]</scope>
    <source>
        <strain evidence="9 10">G22B2</strain>
    </source>
</reference>
<dbReference type="EMBL" id="LAKJ01000012">
    <property type="protein sequence ID" value="KKI63928.1"/>
    <property type="molecule type" value="Genomic_DNA"/>
</dbReference>
<keyword evidence="7 8" id="KW-0472">Membrane</keyword>
<dbReference type="InterPro" id="IPR001463">
    <property type="entry name" value="Na/Ala_symport"/>
</dbReference>
<dbReference type="GeneID" id="58098599"/>
<evidence type="ECO:0000313" key="10">
    <source>
        <dbReference type="Proteomes" id="UP000034455"/>
    </source>
</evidence>
<dbReference type="Pfam" id="PF01235">
    <property type="entry name" value="Na_Ala_symp"/>
    <property type="match status" value="1"/>
</dbReference>
<comment type="caution">
    <text evidence="9">The sequence shown here is derived from an EMBL/GenBank/DDBJ whole genome shotgun (WGS) entry which is preliminary data.</text>
</comment>
<dbReference type="GO" id="GO:0005886">
    <property type="term" value="C:plasma membrane"/>
    <property type="evidence" value="ECO:0007669"/>
    <property type="project" value="UniProtKB-SubCell"/>
</dbReference>
<dbReference type="RefSeq" id="WP_046467721.1">
    <property type="nucleotide sequence ID" value="NZ_BKAS01000002.1"/>
</dbReference>
<dbReference type="GO" id="GO:0005283">
    <property type="term" value="F:amino acid:sodium symporter activity"/>
    <property type="evidence" value="ECO:0007669"/>
    <property type="project" value="InterPro"/>
</dbReference>
<feature type="transmembrane region" description="Helical" evidence="8">
    <location>
        <begin position="381"/>
        <end position="407"/>
    </location>
</feature>
<keyword evidence="4 8" id="KW-1003">Cell membrane</keyword>
<evidence type="ECO:0000256" key="3">
    <source>
        <dbReference type="ARBA" id="ARBA00022448"/>
    </source>
</evidence>
<sequence length="448" mass="48631">MEKLISFSDWLWGYPLVLLLLFASVFLTVYLNFIQFRHFFYMLKQTFGSVNKKPKGEGTITPRQALTSALSSTVGAANIVGVPTAIMMGGPGAVFWMMVIAFLGMALKFSENVLGVHYREKNKKGEFVGGPTYYMKKGFKNKKLGTVFSLIFAFALMIEIIPSIMVQGHSAASTMKDTFNVPMAVSGVILAFLAALVVFGGVKRIASFAEKIVPIMVGLYCFFGFLIILMNIGHVPNVIWLVVEQAFNPTAAVGGTFGAALATTIRWGFARGIYSNEAGLGTSSIAHAAAKTDHPVRQAFWGISEIVVDTLIICSTTGFVVLVSGVWKASDAKAQSAALTARAFENSFGQFGSMMVSISMMFFVFSTVVVVIFYGSRMAEFLFGLTAGWVMKTIYVLSMIVGALGAAQQLWDLLDLALAAVLIPNVIAVIMLSPKVKSLTTDFFKNYK</sequence>
<proteinExistence type="inferred from homology"/>
<keyword evidence="5 8" id="KW-0812">Transmembrane</keyword>
<feature type="transmembrane region" description="Helical" evidence="8">
    <location>
        <begin position="306"/>
        <end position="327"/>
    </location>
</feature>
<feature type="transmembrane region" description="Helical" evidence="8">
    <location>
        <begin position="65"/>
        <end position="87"/>
    </location>
</feature>
<dbReference type="PANTHER" id="PTHR30330">
    <property type="entry name" value="AGSS FAMILY TRANSPORTER, SODIUM-ALANINE"/>
    <property type="match status" value="1"/>
</dbReference>
<dbReference type="NCBIfam" id="TIGR00835">
    <property type="entry name" value="agcS"/>
    <property type="match status" value="1"/>
</dbReference>
<gene>
    <name evidence="9" type="ORF">UF66_0417</name>
</gene>
<dbReference type="PRINTS" id="PR00175">
    <property type="entry name" value="NAALASMPORT"/>
</dbReference>
<feature type="transmembrane region" description="Helical" evidence="8">
    <location>
        <begin position="413"/>
        <end position="432"/>
    </location>
</feature>
<protein>
    <submittedName>
        <fullName evidence="9">Sodium/glycine symporter GlyP</fullName>
    </submittedName>
</protein>
<keyword evidence="8" id="KW-0769">Symport</keyword>
<evidence type="ECO:0000256" key="4">
    <source>
        <dbReference type="ARBA" id="ARBA00022475"/>
    </source>
</evidence>
<accession>A0A0M2P1X9</accession>
<organism evidence="9 10">
    <name type="scientific">Staphylococcus cohnii subsp. cohnii</name>
    <dbReference type="NCBI Taxonomy" id="74704"/>
    <lineage>
        <taxon>Bacteria</taxon>
        <taxon>Bacillati</taxon>
        <taxon>Bacillota</taxon>
        <taxon>Bacilli</taxon>
        <taxon>Bacillales</taxon>
        <taxon>Staphylococcaceae</taxon>
        <taxon>Staphylococcus</taxon>
        <taxon>Staphylococcus cohnii species complex</taxon>
    </lineage>
</organism>
<evidence type="ECO:0000256" key="7">
    <source>
        <dbReference type="ARBA" id="ARBA00023136"/>
    </source>
</evidence>
<feature type="transmembrane region" description="Helical" evidence="8">
    <location>
        <begin position="144"/>
        <end position="167"/>
    </location>
</feature>
<feature type="transmembrane region" description="Helical" evidence="8">
    <location>
        <begin position="212"/>
        <end position="234"/>
    </location>
</feature>
<dbReference type="PATRIC" id="fig|74704.6.peg.431"/>
<feature type="transmembrane region" description="Helical" evidence="8">
    <location>
        <begin position="12"/>
        <end position="34"/>
    </location>
</feature>
<dbReference type="PANTHER" id="PTHR30330:SF3">
    <property type="entry name" value="TRANSCRIPTIONAL REGULATOR, LRP FAMILY"/>
    <property type="match status" value="1"/>
</dbReference>
<feature type="transmembrane region" description="Helical" evidence="8">
    <location>
        <begin position="246"/>
        <end position="265"/>
    </location>
</feature>
<comment type="similarity">
    <text evidence="2 8">Belongs to the alanine or glycine:cation symporter (AGCS) (TC 2.A.25) family.</text>
</comment>
<evidence type="ECO:0000313" key="9">
    <source>
        <dbReference type="EMBL" id="KKI63928.1"/>
    </source>
</evidence>
<keyword evidence="3 8" id="KW-0813">Transport</keyword>
<evidence type="ECO:0000256" key="5">
    <source>
        <dbReference type="ARBA" id="ARBA00022692"/>
    </source>
</evidence>
<evidence type="ECO:0000256" key="8">
    <source>
        <dbReference type="RuleBase" id="RU363064"/>
    </source>
</evidence>
<feature type="transmembrane region" description="Helical" evidence="8">
    <location>
        <begin position="93"/>
        <end position="114"/>
    </location>
</feature>
<evidence type="ECO:0000256" key="1">
    <source>
        <dbReference type="ARBA" id="ARBA00004651"/>
    </source>
</evidence>